<keyword evidence="4" id="KW-1185">Reference proteome</keyword>
<dbReference type="Proteomes" id="UP001139502">
    <property type="component" value="Unassembled WGS sequence"/>
</dbReference>
<evidence type="ECO:0000256" key="2">
    <source>
        <dbReference type="SAM" id="Phobius"/>
    </source>
</evidence>
<feature type="transmembrane region" description="Helical" evidence="2">
    <location>
        <begin position="123"/>
        <end position="142"/>
    </location>
</feature>
<gene>
    <name evidence="3" type="ORF">NBM05_14990</name>
</gene>
<keyword evidence="2" id="KW-0472">Membrane</keyword>
<dbReference type="AlphaFoldDB" id="A0A9X2HK95"/>
<dbReference type="RefSeq" id="WP_254169094.1">
    <property type="nucleotide sequence ID" value="NZ_JANAFB010000071.1"/>
</dbReference>
<sequence length="190" mass="20901">MNNSEIPQYRGAEQAVPAQRSGEPEPGRFTRLKAVTVWVFALHLVGSAWGLILIGSGATTEATMRMLRETPGAEMLSEEQVRLQVQMSEWIAIGTGVFGLVLAVAVFLLVYLGLRRRANWARIVGIVMAFVSLGMGIFQIVSLVTESAFLGALGIVGPLLNLLSYAALIYWLVLAFHREVREFLVPRRMA</sequence>
<feature type="region of interest" description="Disordered" evidence="1">
    <location>
        <begin position="1"/>
        <end position="25"/>
    </location>
</feature>
<keyword evidence="2" id="KW-1133">Transmembrane helix</keyword>
<proteinExistence type="predicted"/>
<organism evidence="3 4">
    <name type="scientific">Rothia santali</name>
    <dbReference type="NCBI Taxonomy" id="2949643"/>
    <lineage>
        <taxon>Bacteria</taxon>
        <taxon>Bacillati</taxon>
        <taxon>Actinomycetota</taxon>
        <taxon>Actinomycetes</taxon>
        <taxon>Micrococcales</taxon>
        <taxon>Micrococcaceae</taxon>
        <taxon>Rothia</taxon>
    </lineage>
</organism>
<evidence type="ECO:0008006" key="5">
    <source>
        <dbReference type="Google" id="ProtNLM"/>
    </source>
</evidence>
<evidence type="ECO:0000256" key="1">
    <source>
        <dbReference type="SAM" id="MobiDB-lite"/>
    </source>
</evidence>
<evidence type="ECO:0000313" key="3">
    <source>
        <dbReference type="EMBL" id="MCP3427276.1"/>
    </source>
</evidence>
<keyword evidence="2" id="KW-0812">Transmembrane</keyword>
<feature type="transmembrane region" description="Helical" evidence="2">
    <location>
        <begin position="35"/>
        <end position="58"/>
    </location>
</feature>
<feature type="transmembrane region" description="Helical" evidence="2">
    <location>
        <begin position="90"/>
        <end position="111"/>
    </location>
</feature>
<accession>A0A9X2HK95</accession>
<protein>
    <recommendedName>
        <fullName evidence="5">DUF2569 domain-containing protein</fullName>
    </recommendedName>
</protein>
<evidence type="ECO:0000313" key="4">
    <source>
        <dbReference type="Proteomes" id="UP001139502"/>
    </source>
</evidence>
<comment type="caution">
    <text evidence="3">The sequence shown here is derived from an EMBL/GenBank/DDBJ whole genome shotgun (WGS) entry which is preliminary data.</text>
</comment>
<reference evidence="3" key="1">
    <citation type="submission" date="2022-06" db="EMBL/GenBank/DDBJ databases">
        <title>Rothia sp. isolated from sandalwood seedling.</title>
        <authorList>
            <person name="Tuikhar N."/>
            <person name="Kirdat K."/>
            <person name="Thorat V."/>
            <person name="Swetha P."/>
            <person name="Padma S."/>
            <person name="Sundararaj R."/>
            <person name="Yadav A."/>
        </authorList>
    </citation>
    <scope>NUCLEOTIDE SEQUENCE</scope>
    <source>
        <strain evidence="3">AR01</strain>
    </source>
</reference>
<feature type="transmembrane region" description="Helical" evidence="2">
    <location>
        <begin position="148"/>
        <end position="173"/>
    </location>
</feature>
<dbReference type="EMBL" id="JANAFB010000071">
    <property type="protein sequence ID" value="MCP3427276.1"/>
    <property type="molecule type" value="Genomic_DNA"/>
</dbReference>
<name>A0A9X2HK95_9MICC</name>